<dbReference type="Proteomes" id="UP001501788">
    <property type="component" value="Unassembled WGS sequence"/>
</dbReference>
<comment type="caution">
    <text evidence="1">The sequence shown here is derived from an EMBL/GenBank/DDBJ whole genome shotgun (WGS) entry which is preliminary data.</text>
</comment>
<dbReference type="InterPro" id="IPR029058">
    <property type="entry name" value="AB_hydrolase_fold"/>
</dbReference>
<gene>
    <name evidence="1" type="ORF">GCM10023090_31800</name>
</gene>
<evidence type="ECO:0000313" key="1">
    <source>
        <dbReference type="EMBL" id="GAA4430437.1"/>
    </source>
</evidence>
<reference evidence="2" key="1">
    <citation type="journal article" date="2019" name="Int. J. Syst. Evol. Microbiol.">
        <title>The Global Catalogue of Microorganisms (GCM) 10K type strain sequencing project: providing services to taxonomists for standard genome sequencing and annotation.</title>
        <authorList>
            <consortium name="The Broad Institute Genomics Platform"/>
            <consortium name="The Broad Institute Genome Sequencing Center for Infectious Disease"/>
            <person name="Wu L."/>
            <person name="Ma J."/>
        </authorList>
    </citation>
    <scope>NUCLEOTIDE SEQUENCE [LARGE SCALE GENOMIC DNA]</scope>
    <source>
        <strain evidence="2">JCM 31890</strain>
    </source>
</reference>
<organism evidence="1 2">
    <name type="scientific">Acidovorax lacteus</name>
    <dbReference type="NCBI Taxonomy" id="1924988"/>
    <lineage>
        <taxon>Bacteria</taxon>
        <taxon>Pseudomonadati</taxon>
        <taxon>Pseudomonadota</taxon>
        <taxon>Betaproteobacteria</taxon>
        <taxon>Burkholderiales</taxon>
        <taxon>Comamonadaceae</taxon>
        <taxon>Acidovorax</taxon>
    </lineage>
</organism>
<keyword evidence="2" id="KW-1185">Reference proteome</keyword>
<evidence type="ECO:0000313" key="2">
    <source>
        <dbReference type="Proteomes" id="UP001501788"/>
    </source>
</evidence>
<evidence type="ECO:0008006" key="3">
    <source>
        <dbReference type="Google" id="ProtNLM"/>
    </source>
</evidence>
<dbReference type="EMBL" id="BAABEX010000031">
    <property type="protein sequence ID" value="GAA4430437.1"/>
    <property type="molecule type" value="Genomic_DNA"/>
</dbReference>
<dbReference type="SUPFAM" id="SSF53474">
    <property type="entry name" value="alpha/beta-Hydrolases"/>
    <property type="match status" value="1"/>
</dbReference>
<protein>
    <recommendedName>
        <fullName evidence="3">Alpha/beta hydrolase</fullName>
    </recommendedName>
</protein>
<proteinExistence type="predicted"/>
<accession>A0ABP8LK55</accession>
<dbReference type="Gene3D" id="3.40.50.1820">
    <property type="entry name" value="alpha/beta hydrolase"/>
    <property type="match status" value="1"/>
</dbReference>
<name>A0ABP8LK55_9BURK</name>
<sequence>MFALKLRLTSTAPAHARVGPALALCVAALLLAGCARPPAFSAAPPAASVADVHVRAPGQEGAPADATSFMLRPLPGTDGAVLQALQRAERTPPLRYRVVVVPGSGCAGLAPIADRYFAGLLHAQVLVLHKPGVDPRARTAPGDCTRGFVQQDRLSTWLAHARAALRADAVQRQGEPALPLVLVGISEGAELLPSLATAVQGTAPVAALVLLSGSGLDPREAGALQAERLGASADWRRIGQAVASPAPDSQALQGRSLGYWRDLWAWPLAQPLRDGPWPLLQTWGDADALVPPAAYEAFAQRMQGRAAPWCVLRLSGADHGLQGPAGDGVQRVWARLEAWARAPARGLCAPVPAP</sequence>
<dbReference type="PROSITE" id="PS51257">
    <property type="entry name" value="PROKAR_LIPOPROTEIN"/>
    <property type="match status" value="1"/>
</dbReference>